<comment type="caution">
    <text evidence="1">The sequence shown here is derived from an EMBL/GenBank/DDBJ whole genome shotgun (WGS) entry which is preliminary data.</text>
</comment>
<reference evidence="1 2" key="1">
    <citation type="journal article" date="2019" name="G3 (Bethesda)">
        <title>Sequencing of a Wild Apple (Malus baccata) Genome Unravels the Differences Between Cultivated and Wild Apple Species Regarding Disease Resistance and Cold Tolerance.</title>
        <authorList>
            <person name="Chen X."/>
        </authorList>
    </citation>
    <scope>NUCLEOTIDE SEQUENCE [LARGE SCALE GENOMIC DNA]</scope>
    <source>
        <strain evidence="2">cv. Shandingzi</strain>
        <tissue evidence="1">Leaves</tissue>
    </source>
</reference>
<evidence type="ECO:0000313" key="1">
    <source>
        <dbReference type="EMBL" id="TQD68889.1"/>
    </source>
</evidence>
<dbReference type="AlphaFoldDB" id="A0A540K3S6"/>
<dbReference type="Proteomes" id="UP000315295">
    <property type="component" value="Unassembled WGS sequence"/>
</dbReference>
<proteinExistence type="predicted"/>
<protein>
    <submittedName>
        <fullName evidence="1">Uncharacterized protein</fullName>
    </submittedName>
</protein>
<organism evidence="1 2">
    <name type="scientific">Malus baccata</name>
    <name type="common">Siberian crab apple</name>
    <name type="synonym">Pyrus baccata</name>
    <dbReference type="NCBI Taxonomy" id="106549"/>
    <lineage>
        <taxon>Eukaryota</taxon>
        <taxon>Viridiplantae</taxon>
        <taxon>Streptophyta</taxon>
        <taxon>Embryophyta</taxon>
        <taxon>Tracheophyta</taxon>
        <taxon>Spermatophyta</taxon>
        <taxon>Magnoliopsida</taxon>
        <taxon>eudicotyledons</taxon>
        <taxon>Gunneridae</taxon>
        <taxon>Pentapetalae</taxon>
        <taxon>rosids</taxon>
        <taxon>fabids</taxon>
        <taxon>Rosales</taxon>
        <taxon>Rosaceae</taxon>
        <taxon>Amygdaloideae</taxon>
        <taxon>Maleae</taxon>
        <taxon>Malus</taxon>
    </lineage>
</organism>
<sequence length="64" mass="7203">MSWNSESVTALLSPRSVPNSNVLFSIPDGPNSRSQPRSLPQTAPYQIYDANFHAYIRDVDFSIF</sequence>
<accession>A0A540K3S6</accession>
<dbReference type="EMBL" id="VIEB01007395">
    <property type="protein sequence ID" value="TQD68889.1"/>
    <property type="molecule type" value="Genomic_DNA"/>
</dbReference>
<evidence type="ECO:0000313" key="2">
    <source>
        <dbReference type="Proteomes" id="UP000315295"/>
    </source>
</evidence>
<gene>
    <name evidence="1" type="ORF">C1H46_045578</name>
</gene>
<keyword evidence="2" id="KW-1185">Reference proteome</keyword>
<name>A0A540K3S6_MALBA</name>